<dbReference type="InterPro" id="IPR007963">
    <property type="entry name" value="Peptidase_M61_catalytic"/>
</dbReference>
<accession>A0A5B6TB95</accession>
<dbReference type="Gene3D" id="1.10.390.10">
    <property type="entry name" value="Neutral Protease Domain 2"/>
    <property type="match status" value="1"/>
</dbReference>
<dbReference type="SMART" id="SM00228">
    <property type="entry name" value="PDZ"/>
    <property type="match status" value="1"/>
</dbReference>
<dbReference type="SUPFAM" id="SSF50156">
    <property type="entry name" value="PDZ domain-like"/>
    <property type="match status" value="1"/>
</dbReference>
<keyword evidence="1" id="KW-0732">Signal</keyword>
<name>A0A5B6TB95_9BACT</name>
<dbReference type="RefSeq" id="WP_149092206.1">
    <property type="nucleotide sequence ID" value="NZ_VKKY01000003.1"/>
</dbReference>
<evidence type="ECO:0000313" key="4">
    <source>
        <dbReference type="Proteomes" id="UP000324133"/>
    </source>
</evidence>
<dbReference type="Pfam" id="PF17899">
    <property type="entry name" value="Peptidase_M61_N"/>
    <property type="match status" value="1"/>
</dbReference>
<feature type="chain" id="PRO_5023135610" evidence="1">
    <location>
        <begin position="23"/>
        <end position="599"/>
    </location>
</feature>
<evidence type="ECO:0000313" key="3">
    <source>
        <dbReference type="EMBL" id="KAA3436261.1"/>
    </source>
</evidence>
<feature type="signal peptide" evidence="1">
    <location>
        <begin position="1"/>
        <end position="22"/>
    </location>
</feature>
<dbReference type="OrthoDB" id="9778516at2"/>
<dbReference type="InterPro" id="IPR001478">
    <property type="entry name" value="PDZ"/>
</dbReference>
<proteinExistence type="predicted"/>
<evidence type="ECO:0000259" key="2">
    <source>
        <dbReference type="SMART" id="SM00228"/>
    </source>
</evidence>
<dbReference type="InterPro" id="IPR040756">
    <property type="entry name" value="Peptidase_M61_N"/>
</dbReference>
<dbReference type="Gene3D" id="2.60.40.3650">
    <property type="match status" value="1"/>
</dbReference>
<dbReference type="InterPro" id="IPR036034">
    <property type="entry name" value="PDZ_sf"/>
</dbReference>
<dbReference type="Gene3D" id="2.30.42.10">
    <property type="match status" value="1"/>
</dbReference>
<dbReference type="SUPFAM" id="SSF55486">
    <property type="entry name" value="Metalloproteases ('zincins'), catalytic domain"/>
    <property type="match status" value="1"/>
</dbReference>
<dbReference type="InterPro" id="IPR027268">
    <property type="entry name" value="Peptidase_M4/M1_CTD_sf"/>
</dbReference>
<feature type="domain" description="PDZ" evidence="2">
    <location>
        <begin position="471"/>
        <end position="558"/>
    </location>
</feature>
<organism evidence="3 4">
    <name type="scientific">Rufibacter hautae</name>
    <dbReference type="NCBI Taxonomy" id="2595005"/>
    <lineage>
        <taxon>Bacteria</taxon>
        <taxon>Pseudomonadati</taxon>
        <taxon>Bacteroidota</taxon>
        <taxon>Cytophagia</taxon>
        <taxon>Cytophagales</taxon>
        <taxon>Hymenobacteraceae</taxon>
        <taxon>Rufibacter</taxon>
    </lineage>
</organism>
<keyword evidence="4" id="KW-1185">Reference proteome</keyword>
<dbReference type="EMBL" id="VKKY01000003">
    <property type="protein sequence ID" value="KAA3436261.1"/>
    <property type="molecule type" value="Genomic_DNA"/>
</dbReference>
<dbReference type="Pfam" id="PF05299">
    <property type="entry name" value="Peptidase_M61"/>
    <property type="match status" value="1"/>
</dbReference>
<evidence type="ECO:0000256" key="1">
    <source>
        <dbReference type="SAM" id="SignalP"/>
    </source>
</evidence>
<sequence length="599" mass="67894">MKKFTMALGLLGFLAFAEPAQAAKTPELTYKVNLNDRADDLFKVSLQVKGLKAENNVFQFASTAPGTYQTMDIGRFVRNFKAFDKKGREIASKQLNTNQWELSEPSKVRKITYQIAETWDTKVDKNTVYAMCGTSLEKDHALINGQGVFGYLKGLQGNPMRLKLEYPNEWEVGTALKTDKNGYFLINNYDHAVDSPILAGTLTKASTNYAGTTIDIYTYSKTGKIKSQDLVTNMTTMLDAAHKFVVNFPVDRYTFLYHFEDETWGAWEHSYSSEYVMKEEDLTPQFAHQLTDIASHEFFHIITPLNIHSEIIERFNFETPTPSQHLWLYEGTTEWASDIMQLRAGMIDLPAYLKDMRQKLLVNDVMGNDYSLRELSLTSYTPKGKQIYGNIYQRGAATAALLDIRLLELSGGKRGLREVINDLSKEYGPTKSFPEKQFFEIFTAKTYPEIADFFNRYIKAAEPLPVAEYFGKLGIRYTPSRTSDKKTIDPGFGLGAPDGKIVFQKVNATQQQAGLKDGDELVAINGTPISLQNANQEVPKIFQLKAGDAYALIVRRNGKEEKLQLKMLENQEVQKHLFEVEENATPAQLSLRQSWIKNL</sequence>
<comment type="caution">
    <text evidence="3">The sequence shown here is derived from an EMBL/GenBank/DDBJ whole genome shotgun (WGS) entry which is preliminary data.</text>
</comment>
<reference evidence="3 4" key="1">
    <citation type="submission" date="2019-07" db="EMBL/GenBank/DDBJ databases">
        <title>Rufibacter sp. nov., isolated from lake sediment.</title>
        <authorList>
            <person name="Qu J.-H."/>
        </authorList>
    </citation>
    <scope>NUCLEOTIDE SEQUENCE [LARGE SCALE GENOMIC DNA]</scope>
    <source>
        <strain evidence="3 4">NBS58-1</strain>
    </source>
</reference>
<dbReference type="Proteomes" id="UP000324133">
    <property type="component" value="Unassembled WGS sequence"/>
</dbReference>
<gene>
    <name evidence="3" type="ORF">FOA19_17840</name>
</gene>
<protein>
    <submittedName>
        <fullName evidence="3">PDZ domain-containing protein</fullName>
    </submittedName>
</protein>
<dbReference type="AlphaFoldDB" id="A0A5B6TB95"/>